<keyword evidence="1" id="KW-0175">Coiled coil</keyword>
<accession>A0A5J4VLA8</accession>
<evidence type="ECO:0000256" key="1">
    <source>
        <dbReference type="SAM" id="Coils"/>
    </source>
</evidence>
<sequence length="109" mass="12858">MKRSQSGKQLLDSDRDSESQNLGSAYSSQFGKSEYEIELEAEIAKLREEIQDRTKTIRAEREERAKEFALAAIKDKEQIQSNNERDKLINMLHEEIKKQDEDLRKERKE</sequence>
<feature type="region of interest" description="Disordered" evidence="2">
    <location>
        <begin position="1"/>
        <end position="27"/>
    </location>
</feature>
<evidence type="ECO:0000313" key="3">
    <source>
        <dbReference type="EMBL" id="KAA6383236.1"/>
    </source>
</evidence>
<comment type="caution">
    <text evidence="3">The sequence shown here is derived from an EMBL/GenBank/DDBJ whole genome shotgun (WGS) entry which is preliminary data.</text>
</comment>
<proteinExistence type="predicted"/>
<protein>
    <submittedName>
        <fullName evidence="3">Uncharacterized protein</fullName>
    </submittedName>
</protein>
<organism evidence="3 4">
    <name type="scientific">Streblomastix strix</name>
    <dbReference type="NCBI Taxonomy" id="222440"/>
    <lineage>
        <taxon>Eukaryota</taxon>
        <taxon>Metamonada</taxon>
        <taxon>Preaxostyla</taxon>
        <taxon>Oxymonadida</taxon>
        <taxon>Streblomastigidae</taxon>
        <taxon>Streblomastix</taxon>
    </lineage>
</organism>
<feature type="non-terminal residue" evidence="3">
    <location>
        <position position="109"/>
    </location>
</feature>
<gene>
    <name evidence="3" type="ORF">EZS28_021234</name>
</gene>
<feature type="coiled-coil region" evidence="1">
    <location>
        <begin position="32"/>
        <end position="63"/>
    </location>
</feature>
<reference evidence="3 4" key="1">
    <citation type="submission" date="2019-03" db="EMBL/GenBank/DDBJ databases">
        <title>Single cell metagenomics reveals metabolic interactions within the superorganism composed of flagellate Streblomastix strix and complex community of Bacteroidetes bacteria on its surface.</title>
        <authorList>
            <person name="Treitli S.C."/>
            <person name="Kolisko M."/>
            <person name="Husnik F."/>
            <person name="Keeling P."/>
            <person name="Hampl V."/>
        </authorList>
    </citation>
    <scope>NUCLEOTIDE SEQUENCE [LARGE SCALE GENOMIC DNA]</scope>
    <source>
        <strain evidence="3">ST1C</strain>
    </source>
</reference>
<evidence type="ECO:0000256" key="2">
    <source>
        <dbReference type="SAM" id="MobiDB-lite"/>
    </source>
</evidence>
<evidence type="ECO:0000313" key="4">
    <source>
        <dbReference type="Proteomes" id="UP000324800"/>
    </source>
</evidence>
<dbReference type="Proteomes" id="UP000324800">
    <property type="component" value="Unassembled WGS sequence"/>
</dbReference>
<dbReference type="AlphaFoldDB" id="A0A5J4VLA8"/>
<dbReference type="EMBL" id="SNRW01006354">
    <property type="protein sequence ID" value="KAA6383236.1"/>
    <property type="molecule type" value="Genomic_DNA"/>
</dbReference>
<name>A0A5J4VLA8_9EUKA</name>